<dbReference type="PROSITE" id="PS51257">
    <property type="entry name" value="PROKAR_LIPOPROTEIN"/>
    <property type="match status" value="1"/>
</dbReference>
<accession>A0A087U3Q4</accession>
<name>A0A087U3Q4_STEMI</name>
<keyword evidence="2" id="KW-1185">Reference proteome</keyword>
<evidence type="ECO:0000313" key="1">
    <source>
        <dbReference type="EMBL" id="KFM71993.1"/>
    </source>
</evidence>
<dbReference type="Proteomes" id="UP000054359">
    <property type="component" value="Unassembled WGS sequence"/>
</dbReference>
<gene>
    <name evidence="1" type="ORF">X975_08107</name>
</gene>
<evidence type="ECO:0000313" key="2">
    <source>
        <dbReference type="Proteomes" id="UP000054359"/>
    </source>
</evidence>
<dbReference type="OrthoDB" id="5987340at2759"/>
<organism evidence="1 2">
    <name type="scientific">Stegodyphus mimosarum</name>
    <name type="common">African social velvet spider</name>
    <dbReference type="NCBI Taxonomy" id="407821"/>
    <lineage>
        <taxon>Eukaryota</taxon>
        <taxon>Metazoa</taxon>
        <taxon>Ecdysozoa</taxon>
        <taxon>Arthropoda</taxon>
        <taxon>Chelicerata</taxon>
        <taxon>Arachnida</taxon>
        <taxon>Araneae</taxon>
        <taxon>Araneomorphae</taxon>
        <taxon>Entelegynae</taxon>
        <taxon>Eresoidea</taxon>
        <taxon>Eresidae</taxon>
        <taxon>Stegodyphus</taxon>
    </lineage>
</organism>
<feature type="non-terminal residue" evidence="1">
    <location>
        <position position="72"/>
    </location>
</feature>
<proteinExistence type="predicted"/>
<protein>
    <submittedName>
        <fullName evidence="1">Uncharacterized protein</fullName>
    </submittedName>
</protein>
<reference evidence="1 2" key="1">
    <citation type="submission" date="2013-11" db="EMBL/GenBank/DDBJ databases">
        <title>Genome sequencing of Stegodyphus mimosarum.</title>
        <authorList>
            <person name="Bechsgaard J."/>
        </authorList>
    </citation>
    <scope>NUCLEOTIDE SEQUENCE [LARGE SCALE GENOMIC DNA]</scope>
</reference>
<dbReference type="EMBL" id="KK118022">
    <property type="protein sequence ID" value="KFM71993.1"/>
    <property type="molecule type" value="Genomic_DNA"/>
</dbReference>
<sequence length="72" mass="8316">MYLCKTNQKQVEIIKQNNICFQCFSSGCNAKKCRARNCFCGKAHHPMFHFRKPNKVLSKIENSDADQTQCNS</sequence>
<dbReference type="AlphaFoldDB" id="A0A087U3Q4"/>